<evidence type="ECO:0000313" key="2">
    <source>
        <dbReference type="EMBL" id="RRB09385.1"/>
    </source>
</evidence>
<proteinExistence type="predicted"/>
<evidence type="ECO:0000313" key="3">
    <source>
        <dbReference type="Proteomes" id="UP000271925"/>
    </source>
</evidence>
<comment type="caution">
    <text evidence="2">The sequence shown here is derived from an EMBL/GenBank/DDBJ whole genome shotgun (WGS) entry which is preliminary data.</text>
</comment>
<dbReference type="Pfam" id="PF08906">
    <property type="entry name" value="T6SS_Tdi1_C"/>
    <property type="match status" value="1"/>
</dbReference>
<dbReference type="Proteomes" id="UP000271925">
    <property type="component" value="Unassembled WGS sequence"/>
</dbReference>
<name>A0A3P1C7U5_9BACT</name>
<gene>
    <name evidence="2" type="ORF">EHT25_00020</name>
</gene>
<keyword evidence="3" id="KW-1185">Reference proteome</keyword>
<protein>
    <submittedName>
        <fullName evidence="2">DUF1851 domain-containing protein</fullName>
    </submittedName>
</protein>
<dbReference type="InterPro" id="IPR015002">
    <property type="entry name" value="T6SS_Tdi1_C"/>
</dbReference>
<dbReference type="AlphaFoldDB" id="A0A3P1C7U5"/>
<dbReference type="OrthoDB" id="876295at2"/>
<accession>A0A3P1C7U5</accession>
<dbReference type="EMBL" id="RQJO01000001">
    <property type="protein sequence ID" value="RRB09385.1"/>
    <property type="molecule type" value="Genomic_DNA"/>
</dbReference>
<reference evidence="2 3" key="1">
    <citation type="submission" date="2018-11" db="EMBL/GenBank/DDBJ databases">
        <authorList>
            <person name="Zhou Z."/>
            <person name="Wang G."/>
        </authorList>
    </citation>
    <scope>NUCLEOTIDE SEQUENCE [LARGE SCALE GENOMIC DNA]</scope>
    <source>
        <strain evidence="2 3">KCTC52004</strain>
    </source>
</reference>
<organism evidence="2 3">
    <name type="scientific">Larkinella rosea</name>
    <dbReference type="NCBI Taxonomy" id="2025312"/>
    <lineage>
        <taxon>Bacteria</taxon>
        <taxon>Pseudomonadati</taxon>
        <taxon>Bacteroidota</taxon>
        <taxon>Cytophagia</taxon>
        <taxon>Cytophagales</taxon>
        <taxon>Spirosomataceae</taxon>
        <taxon>Larkinella</taxon>
    </lineage>
</organism>
<feature type="domain" description="T6SS immunity protein Tdi1 C-terminal" evidence="1">
    <location>
        <begin position="113"/>
        <end position="185"/>
    </location>
</feature>
<evidence type="ECO:0000259" key="1">
    <source>
        <dbReference type="Pfam" id="PF08906"/>
    </source>
</evidence>
<sequence length="203" mass="23125">MTMNKSKQSRNRPIHKPLVLWTHVNTNNFFGNLGNIRFDYTTENPNGMMQKGLKTEVSEELKRMILKEWAWLIGTDKVVVAITNLGDAFFSDKSGWIYWLDTGSGELEKVADSLGDFDEYLADPETSDVWLLSNLLNDLEAAGIHCQEHEVYSPKHHPLIGGEYKADNFYCIDALEHFSLSSSIHFQIKDLPDGTPIQFTISR</sequence>